<dbReference type="InterPro" id="IPR000847">
    <property type="entry name" value="LysR_HTH_N"/>
</dbReference>
<evidence type="ECO:0000256" key="3">
    <source>
        <dbReference type="ARBA" id="ARBA00023125"/>
    </source>
</evidence>
<evidence type="ECO:0000256" key="1">
    <source>
        <dbReference type="ARBA" id="ARBA00009437"/>
    </source>
</evidence>
<evidence type="ECO:0000313" key="7">
    <source>
        <dbReference type="Proteomes" id="UP000252357"/>
    </source>
</evidence>
<dbReference type="PANTHER" id="PTHR30537">
    <property type="entry name" value="HTH-TYPE TRANSCRIPTIONAL REGULATOR"/>
    <property type="match status" value="1"/>
</dbReference>
<dbReference type="GO" id="GO:0003677">
    <property type="term" value="F:DNA binding"/>
    <property type="evidence" value="ECO:0007669"/>
    <property type="project" value="UniProtKB-KW"/>
</dbReference>
<dbReference type="AlphaFoldDB" id="A0A368L365"/>
<proteinExistence type="inferred from homology"/>
<dbReference type="Gene3D" id="3.40.190.290">
    <property type="match status" value="1"/>
</dbReference>
<evidence type="ECO:0000259" key="5">
    <source>
        <dbReference type="PROSITE" id="PS50931"/>
    </source>
</evidence>
<comment type="caution">
    <text evidence="6">The sequence shown here is derived from an EMBL/GenBank/DDBJ whole genome shotgun (WGS) entry which is preliminary data.</text>
</comment>
<dbReference type="InterPro" id="IPR036388">
    <property type="entry name" value="WH-like_DNA-bd_sf"/>
</dbReference>
<dbReference type="SUPFAM" id="SSF53850">
    <property type="entry name" value="Periplasmic binding protein-like II"/>
    <property type="match status" value="1"/>
</dbReference>
<dbReference type="PROSITE" id="PS50931">
    <property type="entry name" value="HTH_LYSR"/>
    <property type="match status" value="1"/>
</dbReference>
<dbReference type="PANTHER" id="PTHR30537:SF5">
    <property type="entry name" value="HTH-TYPE TRANSCRIPTIONAL ACTIVATOR TTDR-RELATED"/>
    <property type="match status" value="1"/>
</dbReference>
<feature type="domain" description="HTH lysR-type" evidence="5">
    <location>
        <begin position="1"/>
        <end position="59"/>
    </location>
</feature>
<evidence type="ECO:0000313" key="6">
    <source>
        <dbReference type="EMBL" id="RCS58036.1"/>
    </source>
</evidence>
<comment type="similarity">
    <text evidence="1">Belongs to the LysR transcriptional regulatory family.</text>
</comment>
<dbReference type="FunFam" id="1.10.10.10:FF:000001">
    <property type="entry name" value="LysR family transcriptional regulator"/>
    <property type="match status" value="1"/>
</dbReference>
<dbReference type="Pfam" id="PF00126">
    <property type="entry name" value="HTH_1"/>
    <property type="match status" value="1"/>
</dbReference>
<sequence>MDKFKQLETFVAVATKGGLSAAAKLENVAPAIIGRRIDALEARLGIKLLIRTTRRVTLTQEGQAFLENCERILQDLDTAENAVALGSVQAGGQIKLSAPGGFGRQHVAPLLPTFTHRHPAVQLHLDLSDRYVDLINESIDLAIRIGQLPDSNLISVKLADNPRVIVASPSYLSQHGTPQTPQDLTQHRCLTLGQESAQHRGWLLKSSPHDPRQLGYIKVRGDLACNDGSALLDWAIKGYGLAWRSMWEVRGALSRGQLVTVLNEYAAPPVGIYAVFPDKRLLPLRVRLLIDFFKQTYGDTEYWLTGKVTQ</sequence>
<keyword evidence="2" id="KW-0805">Transcription regulation</keyword>
<dbReference type="CDD" id="cd08422">
    <property type="entry name" value="PBP2_CrgA_like"/>
    <property type="match status" value="1"/>
</dbReference>
<gene>
    <name evidence="6" type="ORF">DU000_04120</name>
</gene>
<dbReference type="GO" id="GO:0003700">
    <property type="term" value="F:DNA-binding transcription factor activity"/>
    <property type="evidence" value="ECO:0007669"/>
    <property type="project" value="InterPro"/>
</dbReference>
<keyword evidence="7" id="KW-1185">Reference proteome</keyword>
<dbReference type="Pfam" id="PF03466">
    <property type="entry name" value="LysR_substrate"/>
    <property type="match status" value="1"/>
</dbReference>
<dbReference type="InterPro" id="IPR058163">
    <property type="entry name" value="LysR-type_TF_proteobact-type"/>
</dbReference>
<dbReference type="FunFam" id="3.40.190.290:FF:000001">
    <property type="entry name" value="Transcriptional regulator, LysR family"/>
    <property type="match status" value="1"/>
</dbReference>
<keyword evidence="3" id="KW-0238">DNA-binding</keyword>
<evidence type="ECO:0000256" key="2">
    <source>
        <dbReference type="ARBA" id="ARBA00023015"/>
    </source>
</evidence>
<dbReference type="SUPFAM" id="SSF46785">
    <property type="entry name" value="Winged helix' DNA-binding domain"/>
    <property type="match status" value="1"/>
</dbReference>
<name>A0A368L365_9BURK</name>
<evidence type="ECO:0000256" key="4">
    <source>
        <dbReference type="ARBA" id="ARBA00023163"/>
    </source>
</evidence>
<dbReference type="RefSeq" id="WP_114402123.1">
    <property type="nucleotide sequence ID" value="NZ_QPGB01000002.1"/>
</dbReference>
<organism evidence="6 7">
    <name type="scientific">Parvibium lacunae</name>
    <dbReference type="NCBI Taxonomy" id="1888893"/>
    <lineage>
        <taxon>Bacteria</taxon>
        <taxon>Pseudomonadati</taxon>
        <taxon>Pseudomonadota</taxon>
        <taxon>Betaproteobacteria</taxon>
        <taxon>Burkholderiales</taxon>
        <taxon>Alcaligenaceae</taxon>
        <taxon>Parvibium</taxon>
    </lineage>
</organism>
<dbReference type="Gene3D" id="1.10.10.10">
    <property type="entry name" value="Winged helix-like DNA-binding domain superfamily/Winged helix DNA-binding domain"/>
    <property type="match status" value="1"/>
</dbReference>
<dbReference type="InterPro" id="IPR005119">
    <property type="entry name" value="LysR_subst-bd"/>
</dbReference>
<dbReference type="EMBL" id="QPGB01000002">
    <property type="protein sequence ID" value="RCS58036.1"/>
    <property type="molecule type" value="Genomic_DNA"/>
</dbReference>
<accession>A0A368L365</accession>
<keyword evidence="4" id="KW-0804">Transcription</keyword>
<dbReference type="InterPro" id="IPR036390">
    <property type="entry name" value="WH_DNA-bd_sf"/>
</dbReference>
<dbReference type="OrthoDB" id="8954631at2"/>
<protein>
    <submittedName>
        <fullName evidence="6">LysR family transcriptional regulator</fullName>
    </submittedName>
</protein>
<dbReference type="Proteomes" id="UP000252357">
    <property type="component" value="Unassembled WGS sequence"/>
</dbReference>
<reference evidence="6 7" key="1">
    <citation type="journal article" date="2018" name="Int. J. Syst. Evol. Microbiol.">
        <title>Parvibium lacunae gen. nov., sp. nov., a new member of the family Alcaligenaceae isolated from a freshwater pond.</title>
        <authorList>
            <person name="Chen W.M."/>
            <person name="Xie P.B."/>
            <person name="Hsu M.Y."/>
            <person name="Sheu S.Y."/>
        </authorList>
    </citation>
    <scope>NUCLEOTIDE SEQUENCE [LARGE SCALE GENOMIC DNA]</scope>
    <source>
        <strain evidence="6 7">KMB9</strain>
    </source>
</reference>